<evidence type="ECO:0000313" key="2">
    <source>
        <dbReference type="Proteomes" id="UP000651852"/>
    </source>
</evidence>
<comment type="caution">
    <text evidence="1">The sequence shown here is derived from an EMBL/GenBank/DDBJ whole genome shotgun (WGS) entry which is preliminary data.</text>
</comment>
<dbReference type="RefSeq" id="WP_095100820.1">
    <property type="nucleotide sequence ID" value="NZ_JACONW010000003.1"/>
</dbReference>
<dbReference type="Proteomes" id="UP000651852">
    <property type="component" value="Unassembled WGS sequence"/>
</dbReference>
<dbReference type="EMBL" id="JACONW010000003">
    <property type="protein sequence ID" value="MBC3948436.1"/>
    <property type="molecule type" value="Genomic_DNA"/>
</dbReference>
<reference evidence="1 2" key="1">
    <citation type="submission" date="2020-08" db="EMBL/GenBank/DDBJ databases">
        <title>Putative novel bacterial strains isolated from necrotic wheat leaf tissues caused by Xanthomonas translucens.</title>
        <authorList>
            <person name="Tambong J.T."/>
        </authorList>
    </citation>
    <scope>NUCLEOTIDE SEQUENCE [LARGE SCALE GENOMIC DNA]</scope>
    <source>
        <strain evidence="1 2">DOAB 1069</strain>
    </source>
</reference>
<accession>A0ABR7AU36</accession>
<protein>
    <submittedName>
        <fullName evidence="1">Uncharacterized protein</fullName>
    </submittedName>
</protein>
<name>A0ABR7AU36_9PSED</name>
<proteinExistence type="predicted"/>
<evidence type="ECO:0000313" key="1">
    <source>
        <dbReference type="EMBL" id="MBC3948436.1"/>
    </source>
</evidence>
<gene>
    <name evidence="1" type="ORF">H8S59_01435</name>
</gene>
<keyword evidence="2" id="KW-1185">Reference proteome</keyword>
<sequence>MDKKAKNILFKTYWGSNGWLPAPKTESQDFAYAKAQGLMFEPVSIGHDQCVGEVLDMVKRIPAAKAACAFVASLSTRRLDWRSGVASYHLACQMALHHYTPAVSGHSYLPDGTVTATSYTCAVCRDVVPGLTVGDDQYTDVNLNVLNFERIKWGGVRHGKLIYTWFDLQELLRADIPDPKEEDLAILQAILEIIELSQPGDHAGTLEKRLAGVVKSSKNERRVIIDVLAHLDVLKPASFERPIHSRSDWSGAAACWRGEDKFDHEAVRKHFGKWLHR</sequence>
<organism evidence="1 2">
    <name type="scientific">Pseudomonas folii</name>
    <dbReference type="NCBI Taxonomy" id="2762593"/>
    <lineage>
        <taxon>Bacteria</taxon>
        <taxon>Pseudomonadati</taxon>
        <taxon>Pseudomonadota</taxon>
        <taxon>Gammaproteobacteria</taxon>
        <taxon>Pseudomonadales</taxon>
        <taxon>Pseudomonadaceae</taxon>
        <taxon>Pseudomonas</taxon>
    </lineage>
</organism>